<dbReference type="EMBL" id="JANHOG010000513">
    <property type="protein sequence ID" value="KAJ3553668.1"/>
    <property type="molecule type" value="Genomic_DNA"/>
</dbReference>
<evidence type="ECO:0000313" key="1">
    <source>
        <dbReference type="EMBL" id="KAJ3553668.1"/>
    </source>
</evidence>
<organism evidence="1 2">
    <name type="scientific">Phlebia brevispora</name>
    <dbReference type="NCBI Taxonomy" id="194682"/>
    <lineage>
        <taxon>Eukaryota</taxon>
        <taxon>Fungi</taxon>
        <taxon>Dikarya</taxon>
        <taxon>Basidiomycota</taxon>
        <taxon>Agaricomycotina</taxon>
        <taxon>Agaricomycetes</taxon>
        <taxon>Polyporales</taxon>
        <taxon>Meruliaceae</taxon>
        <taxon>Phlebia</taxon>
    </lineage>
</organism>
<name>A0ACC1T697_9APHY</name>
<keyword evidence="2" id="KW-1185">Reference proteome</keyword>
<protein>
    <submittedName>
        <fullName evidence="1">Uncharacterized protein</fullName>
    </submittedName>
</protein>
<accession>A0ACC1T697</accession>
<comment type="caution">
    <text evidence="1">The sequence shown here is derived from an EMBL/GenBank/DDBJ whole genome shotgun (WGS) entry which is preliminary data.</text>
</comment>
<proteinExistence type="predicted"/>
<gene>
    <name evidence="1" type="ORF">NM688_g3484</name>
</gene>
<sequence>MKFSAVFTSFGCLAAVLAAPFHPVEPERREVLSVYDPKILNPTAQTVWVVGETYEVTWDTSGLPPAANITNLIGQVVLGQLSDDSENLNLNNPLASGFLITDGEVSITVPSVTPGSYIIVLFGDSGNTSPQFQIVDAPSTSSSGVVPISTSVAAASQSSESTTPVFSPSPVPAKSTPTPQTVLSPSEIQSSLTATESSASATSGPSSSSASAPSSSPSFTSLNSHSLTSLPSIPSPPLTASLPLSSAGGLSTGSIPGSSQSAASSNPLASVTGGASNIASAAQGQRVPSLVFALSVSALAGLLTL</sequence>
<evidence type="ECO:0000313" key="2">
    <source>
        <dbReference type="Proteomes" id="UP001148662"/>
    </source>
</evidence>
<dbReference type="Proteomes" id="UP001148662">
    <property type="component" value="Unassembled WGS sequence"/>
</dbReference>
<reference evidence="1" key="1">
    <citation type="submission" date="2022-07" db="EMBL/GenBank/DDBJ databases">
        <title>Genome Sequence of Phlebia brevispora.</title>
        <authorList>
            <person name="Buettner E."/>
        </authorList>
    </citation>
    <scope>NUCLEOTIDE SEQUENCE</scope>
    <source>
        <strain evidence="1">MPL23</strain>
    </source>
</reference>